<accession>A0ABW5XP41</accession>
<organism evidence="3 4">
    <name type="scientific">Mucilaginibacter antarcticus</name>
    <dbReference type="NCBI Taxonomy" id="1855725"/>
    <lineage>
        <taxon>Bacteria</taxon>
        <taxon>Pseudomonadati</taxon>
        <taxon>Bacteroidota</taxon>
        <taxon>Sphingobacteriia</taxon>
        <taxon>Sphingobacteriales</taxon>
        <taxon>Sphingobacteriaceae</taxon>
        <taxon>Mucilaginibacter</taxon>
    </lineage>
</organism>
<dbReference type="InterPro" id="IPR021862">
    <property type="entry name" value="DUF3472"/>
</dbReference>
<protein>
    <submittedName>
        <fullName evidence="3">DUF3472 domain-containing protein</fullName>
    </submittedName>
</protein>
<gene>
    <name evidence="3" type="ORF">ACFSYC_10755</name>
</gene>
<evidence type="ECO:0000313" key="4">
    <source>
        <dbReference type="Proteomes" id="UP001597601"/>
    </source>
</evidence>
<reference evidence="4" key="1">
    <citation type="journal article" date="2019" name="Int. J. Syst. Evol. Microbiol.">
        <title>The Global Catalogue of Microorganisms (GCM) 10K type strain sequencing project: providing services to taxonomists for standard genome sequencing and annotation.</title>
        <authorList>
            <consortium name="The Broad Institute Genomics Platform"/>
            <consortium name="The Broad Institute Genome Sequencing Center for Infectious Disease"/>
            <person name="Wu L."/>
            <person name="Ma J."/>
        </authorList>
    </citation>
    <scope>NUCLEOTIDE SEQUENCE [LARGE SCALE GENOMIC DNA]</scope>
    <source>
        <strain evidence="4">KCTC 52232</strain>
    </source>
</reference>
<dbReference type="Pfam" id="PF11958">
    <property type="entry name" value="DUF3472"/>
    <property type="match status" value="1"/>
</dbReference>
<evidence type="ECO:0000313" key="3">
    <source>
        <dbReference type="EMBL" id="MFD2865166.1"/>
    </source>
</evidence>
<proteinExistence type="predicted"/>
<evidence type="ECO:0000259" key="2">
    <source>
        <dbReference type="Pfam" id="PF16871"/>
    </source>
</evidence>
<sequence length="434" mass="47981">MKVICKALLTVIFVATAICAVSAPIIDTSIVVPLGGNAWLTPNAKARIGEQGLTRWTENNDVINVYFRAENAGDLNVALKLRTGGTSSQISINLLDRGLTKTVSATDFSVVHFGKVIVKEPGYIKIEIHGYQRKGNVFADIADVVLSGPATKGNAAYVKDNHGNFFYWGRRGPSVHLNYTVPAENKNTTEWFYNEVIVPMGQDVLGTYYMANGFTGGYFGMQVNSPTTRRILFSVWSPYTTDDPKSIPEHLKVKLMKKGAAVHGGEFGGEGSGGQSYMDFPWVAGKTYCFLVRAQGDIAAETTIYTAYFKPLEAAEWQLVASFKRPQSGSYLKGLHSFLENFDPAMGNKPRKVLYGNQWIVDIDGKWYPLDSAVFTGDETANINFRKDYAGGLQGNRFYLQNCGFFNDFVKLKSAFKRPLASQQHPEVDFSKLP</sequence>
<feature type="chain" id="PRO_5046676651" evidence="1">
    <location>
        <begin position="21"/>
        <end position="434"/>
    </location>
</feature>
<dbReference type="InterPro" id="IPR031712">
    <property type="entry name" value="DUF5077"/>
</dbReference>
<keyword evidence="1" id="KW-0732">Signal</keyword>
<dbReference type="Pfam" id="PF16871">
    <property type="entry name" value="DUF5077"/>
    <property type="match status" value="1"/>
</dbReference>
<feature type="signal peptide" evidence="1">
    <location>
        <begin position="1"/>
        <end position="20"/>
    </location>
</feature>
<dbReference type="Proteomes" id="UP001597601">
    <property type="component" value="Unassembled WGS sequence"/>
</dbReference>
<keyword evidence="4" id="KW-1185">Reference proteome</keyword>
<dbReference type="EMBL" id="JBHUON010000011">
    <property type="protein sequence ID" value="MFD2865166.1"/>
    <property type="molecule type" value="Genomic_DNA"/>
</dbReference>
<evidence type="ECO:0000256" key="1">
    <source>
        <dbReference type="SAM" id="SignalP"/>
    </source>
</evidence>
<dbReference type="RefSeq" id="WP_377126995.1">
    <property type="nucleotide sequence ID" value="NZ_JBHUON010000011.1"/>
</dbReference>
<comment type="caution">
    <text evidence="3">The sequence shown here is derived from an EMBL/GenBank/DDBJ whole genome shotgun (WGS) entry which is preliminary data.</text>
</comment>
<name>A0ABW5XP41_9SPHI</name>
<feature type="domain" description="DUF5077" evidence="2">
    <location>
        <begin position="32"/>
        <end position="151"/>
    </location>
</feature>